<dbReference type="InterPro" id="IPR046347">
    <property type="entry name" value="bZIP_sf"/>
</dbReference>
<comment type="caution">
    <text evidence="9">The sequence shown here is derived from an EMBL/GenBank/DDBJ whole genome shotgun (WGS) entry which is preliminary data.</text>
</comment>
<evidence type="ECO:0000256" key="2">
    <source>
        <dbReference type="ARBA" id="ARBA00006951"/>
    </source>
</evidence>
<organism evidence="9 10">
    <name type="scientific">Dimorphilus gyrociliatus</name>
    <dbReference type="NCBI Taxonomy" id="2664684"/>
    <lineage>
        <taxon>Eukaryota</taxon>
        <taxon>Metazoa</taxon>
        <taxon>Spiralia</taxon>
        <taxon>Lophotrochozoa</taxon>
        <taxon>Annelida</taxon>
        <taxon>Polychaeta</taxon>
        <taxon>Polychaeta incertae sedis</taxon>
        <taxon>Dinophilidae</taxon>
        <taxon>Dimorphilus</taxon>
    </lineage>
</organism>
<gene>
    <name evidence="9" type="ORF">DGYR_LOCUS2128</name>
</gene>
<dbReference type="InterPro" id="IPR031106">
    <property type="entry name" value="C/EBP"/>
</dbReference>
<evidence type="ECO:0000259" key="8">
    <source>
        <dbReference type="PROSITE" id="PS50217"/>
    </source>
</evidence>
<evidence type="ECO:0000256" key="6">
    <source>
        <dbReference type="ARBA" id="ARBA00023242"/>
    </source>
</evidence>
<dbReference type="PANTHER" id="PTHR23334">
    <property type="entry name" value="CCAAT/ENHANCER BINDING PROTEIN"/>
    <property type="match status" value="1"/>
</dbReference>
<dbReference type="GO" id="GO:0000981">
    <property type="term" value="F:DNA-binding transcription factor activity, RNA polymerase II-specific"/>
    <property type="evidence" value="ECO:0007669"/>
    <property type="project" value="TreeGrafter"/>
</dbReference>
<dbReference type="GO" id="GO:0005634">
    <property type="term" value="C:nucleus"/>
    <property type="evidence" value="ECO:0007669"/>
    <property type="project" value="UniProtKB-SubCell"/>
</dbReference>
<sequence length="88" mass="10205">MAPMKPGTARVRSSPLDKNSQEYREGREKNNIAVRKSRMKSRLKQLETNQLVEELKKENAELKERVNLLSKELGVLKDLFITYAEDKS</sequence>
<dbReference type="Pfam" id="PF07716">
    <property type="entry name" value="bZIP_2"/>
    <property type="match status" value="1"/>
</dbReference>
<dbReference type="EMBL" id="CAJFCJ010000003">
    <property type="protein sequence ID" value="CAD5113080.1"/>
    <property type="molecule type" value="Genomic_DNA"/>
</dbReference>
<dbReference type="AlphaFoldDB" id="A0A7I8V9Z2"/>
<evidence type="ECO:0000256" key="4">
    <source>
        <dbReference type="ARBA" id="ARBA00023125"/>
    </source>
</evidence>
<dbReference type="OrthoDB" id="10032067at2759"/>
<dbReference type="Gene3D" id="1.20.5.170">
    <property type="match status" value="1"/>
</dbReference>
<feature type="region of interest" description="Disordered" evidence="7">
    <location>
        <begin position="1"/>
        <end position="31"/>
    </location>
</feature>
<comment type="similarity">
    <text evidence="2">Belongs to the bZIP family. C/EBP subfamily.</text>
</comment>
<keyword evidence="6" id="KW-0539">Nucleus</keyword>
<dbReference type="GO" id="GO:0006351">
    <property type="term" value="P:DNA-templated transcription"/>
    <property type="evidence" value="ECO:0007669"/>
    <property type="project" value="InterPro"/>
</dbReference>
<evidence type="ECO:0000313" key="9">
    <source>
        <dbReference type="EMBL" id="CAD5113080.1"/>
    </source>
</evidence>
<keyword evidence="10" id="KW-1185">Reference proteome</keyword>
<proteinExistence type="inferred from homology"/>
<evidence type="ECO:0000256" key="3">
    <source>
        <dbReference type="ARBA" id="ARBA00023015"/>
    </source>
</evidence>
<evidence type="ECO:0000256" key="1">
    <source>
        <dbReference type="ARBA" id="ARBA00004123"/>
    </source>
</evidence>
<keyword evidence="3" id="KW-0805">Transcription regulation</keyword>
<dbReference type="GO" id="GO:0000978">
    <property type="term" value="F:RNA polymerase II cis-regulatory region sequence-specific DNA binding"/>
    <property type="evidence" value="ECO:0007669"/>
    <property type="project" value="TreeGrafter"/>
</dbReference>
<evidence type="ECO:0000256" key="5">
    <source>
        <dbReference type="ARBA" id="ARBA00023163"/>
    </source>
</evidence>
<name>A0A7I8V9Z2_9ANNE</name>
<keyword evidence="5" id="KW-0804">Transcription</keyword>
<evidence type="ECO:0000256" key="7">
    <source>
        <dbReference type="SAM" id="MobiDB-lite"/>
    </source>
</evidence>
<feature type="domain" description="BZIP" evidence="8">
    <location>
        <begin position="20"/>
        <end position="83"/>
    </location>
</feature>
<dbReference type="Proteomes" id="UP000549394">
    <property type="component" value="Unassembled WGS sequence"/>
</dbReference>
<keyword evidence="4" id="KW-0238">DNA-binding</keyword>
<protein>
    <recommendedName>
        <fullName evidence="8">BZIP domain-containing protein</fullName>
    </recommendedName>
</protein>
<comment type="subcellular location">
    <subcellularLocation>
        <location evidence="1">Nucleus</location>
    </subcellularLocation>
</comment>
<reference evidence="9 10" key="1">
    <citation type="submission" date="2020-08" db="EMBL/GenBank/DDBJ databases">
        <authorList>
            <person name="Hejnol A."/>
        </authorList>
    </citation>
    <scope>NUCLEOTIDE SEQUENCE [LARGE SCALE GENOMIC DNA]</scope>
</reference>
<dbReference type="SUPFAM" id="SSF57959">
    <property type="entry name" value="Leucine zipper domain"/>
    <property type="match status" value="1"/>
</dbReference>
<dbReference type="PANTHER" id="PTHR23334:SF69">
    <property type="entry name" value="CCAAT_ENHANCER-BINDING PROTEIN GAMMA"/>
    <property type="match status" value="1"/>
</dbReference>
<dbReference type="SMART" id="SM00338">
    <property type="entry name" value="BRLZ"/>
    <property type="match status" value="1"/>
</dbReference>
<dbReference type="PROSITE" id="PS50217">
    <property type="entry name" value="BZIP"/>
    <property type="match status" value="1"/>
</dbReference>
<evidence type="ECO:0000313" key="10">
    <source>
        <dbReference type="Proteomes" id="UP000549394"/>
    </source>
</evidence>
<feature type="compositionally biased region" description="Basic and acidic residues" evidence="7">
    <location>
        <begin position="19"/>
        <end position="30"/>
    </location>
</feature>
<accession>A0A7I8V9Z2</accession>
<dbReference type="CDD" id="cd14693">
    <property type="entry name" value="bZIP_CEBP"/>
    <property type="match status" value="1"/>
</dbReference>
<dbReference type="InterPro" id="IPR004827">
    <property type="entry name" value="bZIP"/>
</dbReference>